<feature type="compositionally biased region" description="Basic and acidic residues" evidence="15">
    <location>
        <begin position="461"/>
        <end position="473"/>
    </location>
</feature>
<evidence type="ECO:0000256" key="12">
    <source>
        <dbReference type="PIRSR" id="PIRSR601952-1"/>
    </source>
</evidence>
<feature type="binding site" evidence="13">
    <location>
        <position position="195"/>
    </location>
    <ligand>
        <name>Mg(2+)</name>
        <dbReference type="ChEBI" id="CHEBI:18420"/>
    </ligand>
</feature>
<feature type="binding site" evidence="13">
    <location>
        <position position="490"/>
    </location>
    <ligand>
        <name>Zn(2+)</name>
        <dbReference type="ChEBI" id="CHEBI:29105"/>
        <label>2</label>
    </ligand>
</feature>
<dbReference type="PRINTS" id="PR00113">
    <property type="entry name" value="ALKPHPHTASE"/>
</dbReference>
<feature type="binding site" evidence="13">
    <location>
        <position position="368"/>
    </location>
    <ligand>
        <name>Zn(2+)</name>
        <dbReference type="ChEBI" id="CHEBI:29105"/>
        <label>2</label>
    </ligand>
</feature>
<evidence type="ECO:0000256" key="3">
    <source>
        <dbReference type="ARBA" id="ARBA00022553"/>
    </source>
</evidence>
<evidence type="ECO:0000256" key="1">
    <source>
        <dbReference type="ARBA" id="ARBA00004609"/>
    </source>
</evidence>
<dbReference type="InterPro" id="IPR017850">
    <property type="entry name" value="Alkaline_phosphatase_core_sf"/>
</dbReference>
<feature type="region of interest" description="Disordered" evidence="15">
    <location>
        <begin position="245"/>
        <end position="271"/>
    </location>
</feature>
<evidence type="ECO:0000256" key="9">
    <source>
        <dbReference type="ARBA" id="ARBA00023136"/>
    </source>
</evidence>
<keyword evidence="2" id="KW-1003">Cell membrane</keyword>
<evidence type="ECO:0000256" key="7">
    <source>
        <dbReference type="ARBA" id="ARBA00022833"/>
    </source>
</evidence>
<feature type="binding site" evidence="13">
    <location>
        <position position="405"/>
    </location>
    <ligand>
        <name>Zn(2+)</name>
        <dbReference type="ChEBI" id="CHEBI:29105"/>
        <label>2</label>
    </ligand>
</feature>
<feature type="compositionally biased region" description="Basic and acidic residues" evidence="15">
    <location>
        <begin position="255"/>
        <end position="271"/>
    </location>
</feature>
<evidence type="ECO:0000256" key="16">
    <source>
        <dbReference type="SAM" id="SignalP"/>
    </source>
</evidence>
<evidence type="ECO:0000313" key="17">
    <source>
        <dbReference type="EMBL" id="GER03384.1"/>
    </source>
</evidence>
<feature type="binding site" evidence="13">
    <location>
        <position position="364"/>
    </location>
    <ligand>
        <name>Zn(2+)</name>
        <dbReference type="ChEBI" id="CHEBI:29105"/>
        <label>2</label>
    </ligand>
</feature>
<sequence>MNMTDHRPRLTQSKCYTGGAFALALIALLAINPAQAQNTAPNPSTDLSADPWWVAGKSAIEQRLTVQKNENRAKNIILFIGDGMGISTLTAMRIYDGQSRGESGEENIMPYERFPHSALIKTYNHNAQVADSAGTASAMMTGVKTNIGVINMAARHPVGHCGDWPSGQRSSFAEKAAQAGQSIGVVTTARLTHATPATVYAHSPSRDWEDDTDIPAEAKAAGCKDIATQLLDFGPKNGKGLTVAMGGGRGQFLPKETKDPEYPDRSGNRADGRDLTQEWLQRHDRAAFVTSLDQLSALDLAKTDHLLGLFEPSHMKFDSQRAKDLEQGTGPGEPSLADMTGIAIDMLRKNDKGYFLMVEGGRIDHAHHGGNAFNALQDGQAFARAVATALDKVDINETLILVTADHSHVFTMAGYPARGNPILGLVSPPAKDGSPSHEPALAADGKAYTTLGYGNGPGAIKGERPDPAEHDTKAPGYQQQALVPLPSETHAGEDVALFATGPWAHLAGGVLEQNVIYHIMDHASTAHKAP</sequence>
<gene>
    <name evidence="17" type="primary">phoA</name>
    <name evidence="17" type="ORF">JCM17846_10660</name>
</gene>
<dbReference type="InterPro" id="IPR001952">
    <property type="entry name" value="Alkaline_phosphatase"/>
</dbReference>
<dbReference type="AlphaFoldDB" id="A0A5A7N6L9"/>
<proteinExistence type="inferred from homology"/>
<keyword evidence="6" id="KW-0378">Hydrolase</keyword>
<dbReference type="EMBL" id="BKCN01000003">
    <property type="protein sequence ID" value="GER03384.1"/>
    <property type="molecule type" value="Genomic_DNA"/>
</dbReference>
<keyword evidence="4" id="KW-0336">GPI-anchor</keyword>
<keyword evidence="9" id="KW-0472">Membrane</keyword>
<feature type="binding site" evidence="13">
    <location>
        <position position="193"/>
    </location>
    <ligand>
        <name>Mg(2+)</name>
        <dbReference type="ChEBI" id="CHEBI:18420"/>
    </ligand>
</feature>
<keyword evidence="11" id="KW-0449">Lipoprotein</keyword>
<feature type="signal peptide" evidence="16">
    <location>
        <begin position="1"/>
        <end position="36"/>
    </location>
</feature>
<keyword evidence="10" id="KW-0325">Glycoprotein</keyword>
<reference evidence="17 18" key="1">
    <citation type="submission" date="2019-09" db="EMBL/GenBank/DDBJ databases">
        <title>NBRP : Genome information of microbial organism related human and environment.</title>
        <authorList>
            <person name="Hattori M."/>
            <person name="Oshima K."/>
            <person name="Inaba H."/>
            <person name="Suda W."/>
            <person name="Sakamoto M."/>
            <person name="Iino T."/>
            <person name="Kitahara M."/>
            <person name="Oshida Y."/>
            <person name="Iida T."/>
            <person name="Kudo T."/>
            <person name="Itoh T."/>
            <person name="Ohkuma M."/>
        </authorList>
    </citation>
    <scope>NUCLEOTIDE SEQUENCE [LARGE SCALE GENOMIC DNA]</scope>
    <source>
        <strain evidence="17 18">Q-1</strain>
    </source>
</reference>
<keyword evidence="7 13" id="KW-0862">Zinc</keyword>
<comment type="cofactor">
    <cofactor evidence="13">
        <name>Mg(2+)</name>
        <dbReference type="ChEBI" id="CHEBI:18420"/>
    </cofactor>
    <text evidence="13">Binds 1 Mg(2+) ion.</text>
</comment>
<protein>
    <submittedName>
        <fullName evidence="17">Alkaline phosphatase</fullName>
    </submittedName>
</protein>
<dbReference type="SMART" id="SM00098">
    <property type="entry name" value="alkPPc"/>
    <property type="match status" value="1"/>
</dbReference>
<comment type="caution">
    <text evidence="17">The sequence shown here is derived from an EMBL/GenBank/DDBJ whole genome shotgun (WGS) entry which is preliminary data.</text>
</comment>
<dbReference type="GO" id="GO:0046872">
    <property type="term" value="F:metal ion binding"/>
    <property type="evidence" value="ECO:0007669"/>
    <property type="project" value="UniProtKB-KW"/>
</dbReference>
<feature type="active site" description="Phosphoserine intermediate" evidence="12">
    <location>
        <position position="132"/>
    </location>
</feature>
<comment type="similarity">
    <text evidence="14">Belongs to the alkaline phosphatase family.</text>
</comment>
<feature type="binding site" evidence="13">
    <location>
        <position position="359"/>
    </location>
    <ligand>
        <name>Mg(2+)</name>
        <dbReference type="ChEBI" id="CHEBI:18420"/>
    </ligand>
</feature>
<dbReference type="FunFam" id="3.40.720.10:FF:000008">
    <property type="entry name" value="Alkaline phosphatase"/>
    <property type="match status" value="1"/>
</dbReference>
<evidence type="ECO:0000256" key="11">
    <source>
        <dbReference type="ARBA" id="ARBA00023288"/>
    </source>
</evidence>
<keyword evidence="16" id="KW-0732">Signal</keyword>
<keyword evidence="8 13" id="KW-0460">Magnesium</keyword>
<dbReference type="PANTHER" id="PTHR11596:SF5">
    <property type="entry name" value="ALKALINE PHOSPHATASE"/>
    <property type="match status" value="1"/>
</dbReference>
<accession>A0A5A7N6L9</accession>
<keyword evidence="3" id="KW-0597">Phosphoprotein</keyword>
<keyword evidence="18" id="KW-1185">Reference proteome</keyword>
<dbReference type="Gene3D" id="3.40.720.10">
    <property type="entry name" value="Alkaline Phosphatase, subunit A"/>
    <property type="match status" value="1"/>
</dbReference>
<evidence type="ECO:0000256" key="13">
    <source>
        <dbReference type="PIRSR" id="PIRSR601952-2"/>
    </source>
</evidence>
<evidence type="ECO:0000256" key="4">
    <source>
        <dbReference type="ARBA" id="ARBA00022622"/>
    </source>
</evidence>
<organism evidence="17 18">
    <name type="scientific">Iodidimonas nitroreducens</name>
    <dbReference type="NCBI Taxonomy" id="1236968"/>
    <lineage>
        <taxon>Bacteria</taxon>
        <taxon>Pseudomonadati</taxon>
        <taxon>Pseudomonadota</taxon>
        <taxon>Alphaproteobacteria</taxon>
        <taxon>Iodidimonadales</taxon>
        <taxon>Iodidimonadaceae</taxon>
        <taxon>Iodidimonas</taxon>
    </lineage>
</organism>
<dbReference type="SUPFAM" id="SSF53649">
    <property type="entry name" value="Alkaline phosphatase-like"/>
    <property type="match status" value="1"/>
</dbReference>
<dbReference type="Pfam" id="PF00245">
    <property type="entry name" value="Alk_phosphatase"/>
    <property type="match status" value="1"/>
</dbReference>
<feature type="binding site" evidence="13">
    <location>
        <position position="82"/>
    </location>
    <ligand>
        <name>Zn(2+)</name>
        <dbReference type="ChEBI" id="CHEBI:29105"/>
        <label>2</label>
    </ligand>
</feature>
<feature type="binding site" evidence="13">
    <location>
        <position position="406"/>
    </location>
    <ligand>
        <name>Zn(2+)</name>
        <dbReference type="ChEBI" id="CHEBI:29105"/>
        <label>2</label>
    </ligand>
</feature>
<dbReference type="PANTHER" id="PTHR11596">
    <property type="entry name" value="ALKALINE PHOSPHATASE"/>
    <property type="match status" value="1"/>
</dbReference>
<evidence type="ECO:0000313" key="18">
    <source>
        <dbReference type="Proteomes" id="UP000324996"/>
    </source>
</evidence>
<dbReference type="GO" id="GO:0005886">
    <property type="term" value="C:plasma membrane"/>
    <property type="evidence" value="ECO:0007669"/>
    <property type="project" value="UniProtKB-SubCell"/>
</dbReference>
<evidence type="ECO:0000256" key="5">
    <source>
        <dbReference type="ARBA" id="ARBA00022723"/>
    </source>
</evidence>
<feature type="region of interest" description="Disordered" evidence="15">
    <location>
        <begin position="454"/>
        <end position="473"/>
    </location>
</feature>
<dbReference type="GO" id="GO:0098552">
    <property type="term" value="C:side of membrane"/>
    <property type="evidence" value="ECO:0007669"/>
    <property type="project" value="UniProtKB-KW"/>
</dbReference>
<evidence type="ECO:0000256" key="14">
    <source>
        <dbReference type="RuleBase" id="RU003946"/>
    </source>
</evidence>
<dbReference type="GO" id="GO:0004035">
    <property type="term" value="F:alkaline phosphatase activity"/>
    <property type="evidence" value="ECO:0007669"/>
    <property type="project" value="TreeGrafter"/>
</dbReference>
<feature type="chain" id="PRO_5023030892" evidence="16">
    <location>
        <begin position="37"/>
        <end position="530"/>
    </location>
</feature>
<comment type="cofactor">
    <cofactor evidence="13">
        <name>Zn(2+)</name>
        <dbReference type="ChEBI" id="CHEBI:29105"/>
    </cofactor>
    <text evidence="13">Binds 2 Zn(2+) ions.</text>
</comment>
<evidence type="ECO:0000256" key="6">
    <source>
        <dbReference type="ARBA" id="ARBA00022801"/>
    </source>
</evidence>
<feature type="binding site" evidence="13">
    <location>
        <position position="82"/>
    </location>
    <ligand>
        <name>Mg(2+)</name>
        <dbReference type="ChEBI" id="CHEBI:18420"/>
    </ligand>
</feature>
<evidence type="ECO:0000256" key="2">
    <source>
        <dbReference type="ARBA" id="ARBA00022475"/>
    </source>
</evidence>
<evidence type="ECO:0000256" key="8">
    <source>
        <dbReference type="ARBA" id="ARBA00022842"/>
    </source>
</evidence>
<dbReference type="CDD" id="cd16012">
    <property type="entry name" value="ALP"/>
    <property type="match status" value="1"/>
</dbReference>
<evidence type="ECO:0000256" key="15">
    <source>
        <dbReference type="SAM" id="MobiDB-lite"/>
    </source>
</evidence>
<name>A0A5A7N6L9_9PROT</name>
<dbReference type="Proteomes" id="UP000324996">
    <property type="component" value="Unassembled WGS sequence"/>
</dbReference>
<comment type="subcellular location">
    <subcellularLocation>
        <location evidence="1">Cell membrane</location>
        <topology evidence="1">Lipid-anchor</topology>
        <topology evidence="1">GPI-anchor</topology>
    </subcellularLocation>
</comment>
<evidence type="ECO:0000256" key="10">
    <source>
        <dbReference type="ARBA" id="ARBA00023180"/>
    </source>
</evidence>
<keyword evidence="5 13" id="KW-0479">Metal-binding</keyword>